<evidence type="ECO:0000256" key="2">
    <source>
        <dbReference type="ARBA" id="ARBA00000751"/>
    </source>
</evidence>
<dbReference type="EMBL" id="JBBNFP010000082">
    <property type="protein sequence ID" value="MEQ2487783.1"/>
    <property type="molecule type" value="Genomic_DNA"/>
</dbReference>
<accession>A0ABV1FTP5</accession>
<dbReference type="Gene3D" id="1.10.357.40">
    <property type="entry name" value="YbiA-like"/>
    <property type="match status" value="1"/>
</dbReference>
<comment type="catalytic activity">
    <reaction evidence="2">
        <text>2,5-diamino-6-hydroxy-4-(5-phosphoribosylamino)-pyrimidine + H2O = 2,5,6-triamino-4-hydroxypyrimidine + D-ribose 5-phosphate</text>
        <dbReference type="Rhea" id="RHEA:23436"/>
        <dbReference type="ChEBI" id="CHEBI:15377"/>
        <dbReference type="ChEBI" id="CHEBI:58614"/>
        <dbReference type="ChEBI" id="CHEBI:78346"/>
        <dbReference type="ChEBI" id="CHEBI:137796"/>
    </reaction>
</comment>
<dbReference type="InterPro" id="IPR012816">
    <property type="entry name" value="NADAR"/>
</dbReference>
<dbReference type="InterPro" id="IPR037238">
    <property type="entry name" value="YbiA-like_sf"/>
</dbReference>
<evidence type="ECO:0000256" key="1">
    <source>
        <dbReference type="ARBA" id="ARBA00000022"/>
    </source>
</evidence>
<protein>
    <submittedName>
        <fullName evidence="3">Uncharacterized protein</fullName>
    </submittedName>
</protein>
<reference evidence="3 4" key="1">
    <citation type="submission" date="2024-04" db="EMBL/GenBank/DDBJ databases">
        <title>Human intestinal bacterial collection.</title>
        <authorList>
            <person name="Pauvert C."/>
            <person name="Hitch T.C.A."/>
            <person name="Clavel T."/>
        </authorList>
    </citation>
    <scope>NUCLEOTIDE SEQUENCE [LARGE SCALE GENOMIC DNA]</scope>
    <source>
        <strain evidence="3 4">CLA-AA-H145</strain>
    </source>
</reference>
<evidence type="ECO:0000313" key="4">
    <source>
        <dbReference type="Proteomes" id="UP001487296"/>
    </source>
</evidence>
<organism evidence="3 4">
    <name type="scientific">Hallella faecis</name>
    <dbReference type="NCBI Taxonomy" id="2841596"/>
    <lineage>
        <taxon>Bacteria</taxon>
        <taxon>Pseudomonadati</taxon>
        <taxon>Bacteroidota</taxon>
        <taxon>Bacteroidia</taxon>
        <taxon>Bacteroidales</taxon>
        <taxon>Prevotellaceae</taxon>
        <taxon>Hallella</taxon>
    </lineage>
</organism>
<comment type="caution">
    <text evidence="3">The sequence shown here is derived from an EMBL/GenBank/DDBJ whole genome shotgun (WGS) entry which is preliminary data.</text>
</comment>
<dbReference type="InterPro" id="IPR012596">
    <property type="entry name" value="Phage_T4_Y12G"/>
</dbReference>
<gene>
    <name evidence="3" type="ORF">AAAT34_12130</name>
</gene>
<dbReference type="Pfam" id="PF08010">
    <property type="entry name" value="Phage_30_3"/>
    <property type="match status" value="1"/>
</dbReference>
<proteinExistence type="predicted"/>
<dbReference type="Proteomes" id="UP001487296">
    <property type="component" value="Unassembled WGS sequence"/>
</dbReference>
<name>A0ABV1FTP5_9BACT</name>
<evidence type="ECO:0000313" key="3">
    <source>
        <dbReference type="EMBL" id="MEQ2487783.1"/>
    </source>
</evidence>
<dbReference type="SUPFAM" id="SSF143990">
    <property type="entry name" value="YbiA-like"/>
    <property type="match status" value="1"/>
</dbReference>
<comment type="catalytic activity">
    <reaction evidence="1">
        <text>5-amino-6-(5-phospho-D-ribosylamino)uracil + H2O = 5,6-diaminouracil + D-ribose 5-phosphate</text>
        <dbReference type="Rhea" id="RHEA:55020"/>
        <dbReference type="ChEBI" id="CHEBI:15377"/>
        <dbReference type="ChEBI" id="CHEBI:46252"/>
        <dbReference type="ChEBI" id="CHEBI:58453"/>
        <dbReference type="ChEBI" id="CHEBI:78346"/>
    </reaction>
</comment>
<dbReference type="RefSeq" id="WP_215760858.1">
    <property type="nucleotide sequence ID" value="NZ_JAHKBE010000086.1"/>
</dbReference>
<keyword evidence="4" id="KW-1185">Reference proteome</keyword>
<dbReference type="CDD" id="cd15457">
    <property type="entry name" value="NADAR"/>
    <property type="match status" value="1"/>
</dbReference>
<sequence>MEDNYMATTRNGHELKDMYNPETNTLDIRSNGLYPSNVLSNLCSNAFVFDGVECGSMEGFLQSLKCKDEERQKQICAMKGGEAKKRSTTAWQKDQILWWKGQAIDRQELFEYSELLKKAYQAMFEQNERFRKALLQTRGMELTHESGNGDCEKTILTSWEFTELLTDLRDFYADLYLQRQLYQKGIIKELGVGKIDCDARGLWFGIPPLDFSDWKLVVRTNAFQFVWEKESQIIDSYSKGLKVESITVLEDKRGSEIVLNPLPLENGQDLHVLATNFCGEFYVKFYVRRSYSSWDLELDSFDYIYK</sequence>